<feature type="transmembrane region" description="Helical" evidence="1">
    <location>
        <begin position="28"/>
        <end position="46"/>
    </location>
</feature>
<evidence type="ECO:0000313" key="2">
    <source>
        <dbReference type="EMBL" id="OQB41794.1"/>
    </source>
</evidence>
<protein>
    <submittedName>
        <fullName evidence="2">Uncharacterized protein</fullName>
    </submittedName>
</protein>
<keyword evidence="1" id="KW-1133">Transmembrane helix</keyword>
<evidence type="ECO:0000256" key="1">
    <source>
        <dbReference type="SAM" id="Phobius"/>
    </source>
</evidence>
<sequence>MKNYAKMFEEENKALVGKVSFRLRLNRTIFLLIFPLLCVLGSALFFSDNVPRVCEKILLYVCCGSVGLFIGLILEALIRWCFIESELDEPSRLFAKKTFLTDMVNIARDNFEIQMSDDDFIKSCKLEYHSNWYQAFLWAGFRITFTRRIVVKKDGFIYTLNDVKYDNYPERPSFLFSFDVQVPKLGICKNLEYEVMC</sequence>
<dbReference type="EMBL" id="MWDB01000010">
    <property type="protein sequence ID" value="OQB41794.1"/>
    <property type="molecule type" value="Genomic_DNA"/>
</dbReference>
<dbReference type="Proteomes" id="UP000485621">
    <property type="component" value="Unassembled WGS sequence"/>
</dbReference>
<gene>
    <name evidence="2" type="ORF">BWY04_00587</name>
</gene>
<organism evidence="2">
    <name type="scientific">candidate division CPR1 bacterium ADurb.Bin160</name>
    <dbReference type="NCBI Taxonomy" id="1852826"/>
    <lineage>
        <taxon>Bacteria</taxon>
        <taxon>candidate division CPR1</taxon>
    </lineage>
</organism>
<feature type="transmembrane region" description="Helical" evidence="1">
    <location>
        <begin position="58"/>
        <end position="82"/>
    </location>
</feature>
<reference evidence="2" key="1">
    <citation type="submission" date="2017-02" db="EMBL/GenBank/DDBJ databases">
        <title>Delving into the versatile metabolic prowess of the omnipresent phylum Bacteroidetes.</title>
        <authorList>
            <person name="Nobu M.K."/>
            <person name="Mei R."/>
            <person name="Narihiro T."/>
            <person name="Kuroda K."/>
            <person name="Liu W.-T."/>
        </authorList>
    </citation>
    <scope>NUCLEOTIDE SEQUENCE</scope>
    <source>
        <strain evidence="2">ADurb.Bin160</strain>
    </source>
</reference>
<dbReference type="AlphaFoldDB" id="A0A1V5ZPJ8"/>
<keyword evidence="1" id="KW-0472">Membrane</keyword>
<comment type="caution">
    <text evidence="2">The sequence shown here is derived from an EMBL/GenBank/DDBJ whole genome shotgun (WGS) entry which is preliminary data.</text>
</comment>
<proteinExistence type="predicted"/>
<keyword evidence="1" id="KW-0812">Transmembrane</keyword>
<name>A0A1V5ZPJ8_9BACT</name>
<accession>A0A1V5ZPJ8</accession>